<comment type="caution">
    <text evidence="1">The sequence shown here is derived from an EMBL/GenBank/DDBJ whole genome shotgun (WGS) entry which is preliminary data.</text>
</comment>
<dbReference type="Proteomes" id="UP001165960">
    <property type="component" value="Unassembled WGS sequence"/>
</dbReference>
<sequence length="119" mass="13150">MTSNFSNATYRGNKQSSSCLTIYYLLFTTTNSGGHADIVGLSVCLLLCRKRTLCPWPPPLCPRCLPYRFPRVSRNLLSNLPHPVLSILWGKVLRFGSILSTITVHIGNPMISSSPKSTP</sequence>
<dbReference type="EMBL" id="QTSX02002300">
    <property type="protein sequence ID" value="KAJ9076286.1"/>
    <property type="molecule type" value="Genomic_DNA"/>
</dbReference>
<evidence type="ECO:0000313" key="1">
    <source>
        <dbReference type="EMBL" id="KAJ9076286.1"/>
    </source>
</evidence>
<evidence type="ECO:0000313" key="2">
    <source>
        <dbReference type="Proteomes" id="UP001165960"/>
    </source>
</evidence>
<gene>
    <name evidence="1" type="ORF">DSO57_1027696</name>
</gene>
<protein>
    <submittedName>
        <fullName evidence="1">Uncharacterized protein</fullName>
    </submittedName>
</protein>
<proteinExistence type="predicted"/>
<keyword evidence="2" id="KW-1185">Reference proteome</keyword>
<accession>A0ACC2TPJ4</accession>
<name>A0ACC2TPJ4_9FUNG</name>
<reference evidence="1" key="1">
    <citation type="submission" date="2022-04" db="EMBL/GenBank/DDBJ databases">
        <title>Genome of the entomopathogenic fungus Entomophthora muscae.</title>
        <authorList>
            <person name="Elya C."/>
            <person name="Lovett B.R."/>
            <person name="Lee E."/>
            <person name="Macias A.M."/>
            <person name="Hajek A.E."/>
            <person name="De Bivort B.L."/>
            <person name="Kasson M.T."/>
            <person name="De Fine Licht H.H."/>
            <person name="Stajich J.E."/>
        </authorList>
    </citation>
    <scope>NUCLEOTIDE SEQUENCE</scope>
    <source>
        <strain evidence="1">Berkeley</strain>
    </source>
</reference>
<organism evidence="1 2">
    <name type="scientific">Entomophthora muscae</name>
    <dbReference type="NCBI Taxonomy" id="34485"/>
    <lineage>
        <taxon>Eukaryota</taxon>
        <taxon>Fungi</taxon>
        <taxon>Fungi incertae sedis</taxon>
        <taxon>Zoopagomycota</taxon>
        <taxon>Entomophthoromycotina</taxon>
        <taxon>Entomophthoromycetes</taxon>
        <taxon>Entomophthorales</taxon>
        <taxon>Entomophthoraceae</taxon>
        <taxon>Entomophthora</taxon>
    </lineage>
</organism>